<feature type="region of interest" description="Disordered" evidence="1">
    <location>
        <begin position="215"/>
        <end position="244"/>
    </location>
</feature>
<feature type="region of interest" description="Disordered" evidence="1">
    <location>
        <begin position="127"/>
        <end position="195"/>
    </location>
</feature>
<gene>
    <name evidence="2" type="ORF">BpHYR1_008601</name>
</gene>
<accession>A0A3M7T315</accession>
<feature type="compositionally biased region" description="Polar residues" evidence="1">
    <location>
        <begin position="152"/>
        <end position="164"/>
    </location>
</feature>
<keyword evidence="3" id="KW-1185">Reference proteome</keyword>
<feature type="compositionally biased region" description="Low complexity" evidence="1">
    <location>
        <begin position="131"/>
        <end position="151"/>
    </location>
</feature>
<evidence type="ECO:0000313" key="2">
    <source>
        <dbReference type="EMBL" id="RNA42345.1"/>
    </source>
</evidence>
<dbReference type="InterPro" id="IPR011993">
    <property type="entry name" value="PH-like_dom_sf"/>
</dbReference>
<dbReference type="EMBL" id="REGN01000377">
    <property type="protein sequence ID" value="RNA42345.1"/>
    <property type="molecule type" value="Genomic_DNA"/>
</dbReference>
<dbReference type="PANTHER" id="PTHR11232:SF57">
    <property type="entry name" value="RE46159P"/>
    <property type="match status" value="1"/>
</dbReference>
<dbReference type="Proteomes" id="UP000276133">
    <property type="component" value="Unassembled WGS sequence"/>
</dbReference>
<dbReference type="OrthoDB" id="9994289at2759"/>
<dbReference type="AlphaFoldDB" id="A0A3M7T315"/>
<proteinExistence type="predicted"/>
<keyword evidence="2" id="KW-0675">Receptor</keyword>
<feature type="compositionally biased region" description="Basic and acidic residues" evidence="1">
    <location>
        <begin position="166"/>
        <end position="178"/>
    </location>
</feature>
<dbReference type="SUPFAM" id="SSF50729">
    <property type="entry name" value="PH domain-like"/>
    <property type="match status" value="1"/>
</dbReference>
<name>A0A3M7T315_BRAPC</name>
<evidence type="ECO:0000313" key="3">
    <source>
        <dbReference type="Proteomes" id="UP000276133"/>
    </source>
</evidence>
<protein>
    <submittedName>
        <fullName evidence="2">Low density lipo receptor adapter 1-B</fullName>
    </submittedName>
</protein>
<comment type="caution">
    <text evidence="2">The sequence shown here is derived from an EMBL/GenBank/DDBJ whole genome shotgun (WGS) entry which is preliminary data.</text>
</comment>
<organism evidence="2 3">
    <name type="scientific">Brachionus plicatilis</name>
    <name type="common">Marine rotifer</name>
    <name type="synonym">Brachionus muelleri</name>
    <dbReference type="NCBI Taxonomy" id="10195"/>
    <lineage>
        <taxon>Eukaryota</taxon>
        <taxon>Metazoa</taxon>
        <taxon>Spiralia</taxon>
        <taxon>Gnathifera</taxon>
        <taxon>Rotifera</taxon>
        <taxon>Eurotatoria</taxon>
        <taxon>Monogononta</taxon>
        <taxon>Pseudotrocha</taxon>
        <taxon>Ploima</taxon>
        <taxon>Brachionidae</taxon>
        <taxon>Brachionus</taxon>
    </lineage>
</organism>
<evidence type="ECO:0000256" key="1">
    <source>
        <dbReference type="SAM" id="MobiDB-lite"/>
    </source>
</evidence>
<dbReference type="STRING" id="10195.A0A3M7T315"/>
<dbReference type="InterPro" id="IPR051133">
    <property type="entry name" value="Adapter_Engulfment-Domain"/>
</dbReference>
<reference evidence="2 3" key="1">
    <citation type="journal article" date="2018" name="Sci. Rep.">
        <title>Genomic signatures of local adaptation to the degree of environmental predictability in rotifers.</title>
        <authorList>
            <person name="Franch-Gras L."/>
            <person name="Hahn C."/>
            <person name="Garcia-Roger E.M."/>
            <person name="Carmona M.J."/>
            <person name="Serra M."/>
            <person name="Gomez A."/>
        </authorList>
    </citation>
    <scope>NUCLEOTIDE SEQUENCE [LARGE SCALE GENOMIC DNA]</scope>
    <source>
        <strain evidence="2">HYR1</strain>
    </source>
</reference>
<dbReference type="Gene3D" id="2.30.29.30">
    <property type="entry name" value="Pleckstrin-homology domain (PH domain)/Phosphotyrosine-binding domain (PTB)"/>
    <property type="match status" value="1"/>
</dbReference>
<sequence length="474" mass="52844">MPNLFQKLKSNFSSSKNSHSVAAESKKANISIISVKATEAKTNSPNYLLGLIIESDQPKASTDPGLFDPEEAAEETETFNHITFIDDRSFIVDDDDLDMDTGDKEVAQIHKLNEFLKENNCYTINELPETSSNRSKVSSRASSRNSLGSESAKTNSSEPKSGSQEAKFRRSDSNKAESYEPSEESGSSSSEHALKNGSKNALLDALMRKFNVSDFDNSDEASSTGPKKIEFKQSGEQSRKQSELERKINKLAEKRISSDLMDYKDASSSFDHDPKFIKMVRSTGTQMSASMRSNTLRKKLKSVVVSSLPQVFECKYIGKTKCKGLWGLKNIREPIDRLIRNAKRQRSLSELPDVEALVSEKGINVVQVAPKESQSNFKQLKSGLLPINNISYAVQDNIFGKVFSCIIVREKENKVVSECYSFLCSKNETARRMALSITLAFKEYAKLIQSKESKIQDKIKLDSASACREPDSYA</sequence>
<feature type="compositionally biased region" description="Basic and acidic residues" evidence="1">
    <location>
        <begin position="227"/>
        <end position="244"/>
    </location>
</feature>
<dbReference type="PANTHER" id="PTHR11232">
    <property type="entry name" value="PHOSPHOTYROSINE INTERACTION DOMAIN-CONTAINING FAMILY MEMBER"/>
    <property type="match status" value="1"/>
</dbReference>